<dbReference type="AlphaFoldDB" id="A0A1G9EQG5"/>
<protein>
    <recommendedName>
        <fullName evidence="4">Holin-X, holin superfamily III</fullName>
    </recommendedName>
</protein>
<keyword evidence="1" id="KW-0812">Transmembrane</keyword>
<keyword evidence="1" id="KW-0472">Membrane</keyword>
<proteinExistence type="predicted"/>
<evidence type="ECO:0000256" key="1">
    <source>
        <dbReference type="SAM" id="Phobius"/>
    </source>
</evidence>
<accession>A0A1G9EQG5</accession>
<name>A0A1G9EQG5_9BACT</name>
<sequence>MYKFFKLDSLLENLTGYIEARIELLRLTAIEKAEATSDKVSESGGTAIFFAIVAFLGLFLFVFLNIATATTLNHALNSTFWGYWIVTGFYLLIIIILLLAKKSIIGSFKNTIKAQLDPAIAKLRKSPPSQNGQAAHMEIKNGVIQETVIDHEPTV</sequence>
<feature type="transmembrane region" description="Helical" evidence="1">
    <location>
        <begin position="80"/>
        <end position="100"/>
    </location>
</feature>
<dbReference type="RefSeq" id="WP_089681545.1">
    <property type="nucleotide sequence ID" value="NZ_FNFO01000003.1"/>
</dbReference>
<keyword evidence="3" id="KW-1185">Reference proteome</keyword>
<evidence type="ECO:0008006" key="4">
    <source>
        <dbReference type="Google" id="ProtNLM"/>
    </source>
</evidence>
<gene>
    <name evidence="2" type="ORF">SAMN05421823_103552</name>
</gene>
<dbReference type="Proteomes" id="UP000198510">
    <property type="component" value="Unassembled WGS sequence"/>
</dbReference>
<reference evidence="2 3" key="1">
    <citation type="submission" date="2016-10" db="EMBL/GenBank/DDBJ databases">
        <authorList>
            <person name="de Groot N.N."/>
        </authorList>
    </citation>
    <scope>NUCLEOTIDE SEQUENCE [LARGE SCALE GENOMIC DNA]</scope>
    <source>
        <strain evidence="2 3">DSM 25186</strain>
    </source>
</reference>
<organism evidence="2 3">
    <name type="scientific">Catalinimonas alkaloidigena</name>
    <dbReference type="NCBI Taxonomy" id="1075417"/>
    <lineage>
        <taxon>Bacteria</taxon>
        <taxon>Pseudomonadati</taxon>
        <taxon>Bacteroidota</taxon>
        <taxon>Cytophagia</taxon>
        <taxon>Cytophagales</taxon>
        <taxon>Catalimonadaceae</taxon>
        <taxon>Catalinimonas</taxon>
    </lineage>
</organism>
<evidence type="ECO:0000313" key="3">
    <source>
        <dbReference type="Proteomes" id="UP000198510"/>
    </source>
</evidence>
<keyword evidence="1" id="KW-1133">Transmembrane helix</keyword>
<evidence type="ECO:0000313" key="2">
    <source>
        <dbReference type="EMBL" id="SDK78318.1"/>
    </source>
</evidence>
<feature type="transmembrane region" description="Helical" evidence="1">
    <location>
        <begin position="47"/>
        <end position="68"/>
    </location>
</feature>
<dbReference type="STRING" id="1075417.SAMN05421823_103552"/>
<dbReference type="OrthoDB" id="983060at2"/>
<dbReference type="EMBL" id="FNFO01000003">
    <property type="protein sequence ID" value="SDK78318.1"/>
    <property type="molecule type" value="Genomic_DNA"/>
</dbReference>